<accession>A0A7I8KIZ2</accession>
<protein>
    <submittedName>
        <fullName evidence="1">Uncharacterized protein</fullName>
    </submittedName>
</protein>
<dbReference type="OrthoDB" id="694580at2759"/>
<reference evidence="1" key="1">
    <citation type="submission" date="2020-02" db="EMBL/GenBank/DDBJ databases">
        <authorList>
            <person name="Scholz U."/>
            <person name="Mascher M."/>
            <person name="Fiebig A."/>
        </authorList>
    </citation>
    <scope>NUCLEOTIDE SEQUENCE</scope>
</reference>
<evidence type="ECO:0000313" key="2">
    <source>
        <dbReference type="Proteomes" id="UP000663760"/>
    </source>
</evidence>
<name>A0A7I8KIZ2_SPIIN</name>
<dbReference type="EMBL" id="LR746269">
    <property type="protein sequence ID" value="CAA7397246.1"/>
    <property type="molecule type" value="Genomic_DNA"/>
</dbReference>
<keyword evidence="2" id="KW-1185">Reference proteome</keyword>
<evidence type="ECO:0000313" key="1">
    <source>
        <dbReference type="EMBL" id="CAA7397246.1"/>
    </source>
</evidence>
<dbReference type="Proteomes" id="UP000663760">
    <property type="component" value="Chromosome 6"/>
</dbReference>
<organism evidence="1 2">
    <name type="scientific">Spirodela intermedia</name>
    <name type="common">Intermediate duckweed</name>
    <dbReference type="NCBI Taxonomy" id="51605"/>
    <lineage>
        <taxon>Eukaryota</taxon>
        <taxon>Viridiplantae</taxon>
        <taxon>Streptophyta</taxon>
        <taxon>Embryophyta</taxon>
        <taxon>Tracheophyta</taxon>
        <taxon>Spermatophyta</taxon>
        <taxon>Magnoliopsida</taxon>
        <taxon>Liliopsida</taxon>
        <taxon>Araceae</taxon>
        <taxon>Lemnoideae</taxon>
        <taxon>Spirodela</taxon>
    </lineage>
</organism>
<gene>
    <name evidence="1" type="ORF">SI8410_06007911</name>
</gene>
<proteinExistence type="predicted"/>
<sequence>MERREPEGLILELLKDSATEGLINSSQISREHIFDQLRFFLFFFLTLPLLESFGVDLILRQQNLDVHQVIQSRIQGLKHEYEILTTAKNDLVVDFAMKFTRIISEATPSKFDALTLSIEQYGDLDKVSLDEVIGSLTVHKLRFKEHQSCEEEQALLARALSKLSYTLRPVQCLLNRMETVCSLMRNL</sequence>
<dbReference type="AlphaFoldDB" id="A0A7I8KIZ2"/>